<dbReference type="NCBIfam" id="TIGR00693">
    <property type="entry name" value="thiE"/>
    <property type="match status" value="1"/>
</dbReference>
<dbReference type="EC" id="2.5.1.3" evidence="9"/>
<sequence length="214" mass="23680">MTFSPNMLQVYFICGTQDVRQDTTLTNVLTEALEAGITLFQFREKGDKALKGDDKEHLALELKHLCHQFKVPFIVNDDVELALRINADGIHVGQDDDTISTFIERFDDKIIGLSISDEQEYQHSDLSEVDYIGVGPMYDTPSKKDAHPPVGPAMITKLKSYNSHMPIVAIGGITVANTQNIVKAGADGISVISAISKSDNITQTVKDFRSYFNN</sequence>
<keyword evidence="14" id="KW-1185">Reference proteome</keyword>
<evidence type="ECO:0000256" key="8">
    <source>
        <dbReference type="ARBA" id="ARBA00047883"/>
    </source>
</evidence>
<evidence type="ECO:0000256" key="5">
    <source>
        <dbReference type="ARBA" id="ARBA00022977"/>
    </source>
</evidence>
<dbReference type="PATRIC" id="fig|911238.3.peg.1884"/>
<dbReference type="UniPathway" id="UPA00060">
    <property type="reaction ID" value="UER00141"/>
</dbReference>
<feature type="binding site" evidence="9">
    <location>
        <position position="76"/>
    </location>
    <ligand>
        <name>4-amino-2-methyl-5-(diphosphooxymethyl)pyrimidine</name>
        <dbReference type="ChEBI" id="CHEBI:57841"/>
    </ligand>
</feature>
<comment type="caution">
    <text evidence="13">The sequence shown here is derived from an EMBL/GenBank/DDBJ whole genome shotgun (WGS) entry which is preliminary data.</text>
</comment>
<keyword evidence="3 9" id="KW-0479">Metal-binding</keyword>
<protein>
    <recommendedName>
        <fullName evidence="9">Thiamine-phosphate synthase</fullName>
        <shortName evidence="9">TP synthase</shortName>
        <shortName evidence="9">TPS</shortName>
        <ecNumber evidence="9">2.5.1.3</ecNumber>
    </recommendedName>
    <alternativeName>
        <fullName evidence="9">Thiamine-phosphate pyrophosphorylase</fullName>
        <shortName evidence="9">TMP pyrophosphorylase</shortName>
        <shortName evidence="9">TMP-PPase</shortName>
    </alternativeName>
</protein>
<evidence type="ECO:0000256" key="3">
    <source>
        <dbReference type="ARBA" id="ARBA00022723"/>
    </source>
</evidence>
<feature type="binding site" evidence="9">
    <location>
        <position position="96"/>
    </location>
    <ligand>
        <name>Mg(2+)</name>
        <dbReference type="ChEBI" id="CHEBI:18420"/>
    </ligand>
</feature>
<dbReference type="PANTHER" id="PTHR20857:SF15">
    <property type="entry name" value="THIAMINE-PHOSPHATE SYNTHASE"/>
    <property type="match status" value="1"/>
</dbReference>
<comment type="function">
    <text evidence="9">Condenses 4-methyl-5-(beta-hydroxyethyl)thiazole monophosphate (THZ-P) and 2-methyl-4-amino-5-hydroxymethyl pyrimidine pyrophosphate (HMP-PP) to form thiamine monophosphate (TMP).</text>
</comment>
<proteinExistence type="inferred from homology"/>
<dbReference type="Gene3D" id="3.20.20.70">
    <property type="entry name" value="Aldolase class I"/>
    <property type="match status" value="1"/>
</dbReference>
<dbReference type="GO" id="GO:0000287">
    <property type="term" value="F:magnesium ion binding"/>
    <property type="evidence" value="ECO:0007669"/>
    <property type="project" value="UniProtKB-UniRule"/>
</dbReference>
<dbReference type="SUPFAM" id="SSF51391">
    <property type="entry name" value="Thiamin phosphate synthase"/>
    <property type="match status" value="1"/>
</dbReference>
<dbReference type="GO" id="GO:0004789">
    <property type="term" value="F:thiamine-phosphate diphosphorylase activity"/>
    <property type="evidence" value="ECO:0007669"/>
    <property type="project" value="UniProtKB-UniRule"/>
</dbReference>
<dbReference type="OrthoDB" id="9812206at2"/>
<comment type="catalytic activity">
    <reaction evidence="6 9 10">
        <text>4-methyl-5-(2-phosphooxyethyl)-thiazole + 4-amino-2-methyl-5-(diphosphooxymethyl)pyrimidine + H(+) = thiamine phosphate + diphosphate</text>
        <dbReference type="Rhea" id="RHEA:22328"/>
        <dbReference type="ChEBI" id="CHEBI:15378"/>
        <dbReference type="ChEBI" id="CHEBI:33019"/>
        <dbReference type="ChEBI" id="CHEBI:37575"/>
        <dbReference type="ChEBI" id="CHEBI:57841"/>
        <dbReference type="ChEBI" id="CHEBI:58296"/>
        <dbReference type="EC" id="2.5.1.3"/>
    </reaction>
</comment>
<evidence type="ECO:0000256" key="11">
    <source>
        <dbReference type="RuleBase" id="RU004253"/>
    </source>
</evidence>
<name>G5JKX5_9STAP</name>
<feature type="binding site" evidence="9">
    <location>
        <position position="172"/>
    </location>
    <ligand>
        <name>2-[(2R,5Z)-2-carboxy-4-methylthiazol-5(2H)-ylidene]ethyl phosphate</name>
        <dbReference type="ChEBI" id="CHEBI:62899"/>
    </ligand>
</feature>
<evidence type="ECO:0000313" key="14">
    <source>
        <dbReference type="Proteomes" id="UP000005413"/>
    </source>
</evidence>
<organism evidence="13 14">
    <name type="scientific">Staphylococcus simiae CCM 7213 = CCUG 51256</name>
    <dbReference type="NCBI Taxonomy" id="911238"/>
    <lineage>
        <taxon>Bacteria</taxon>
        <taxon>Bacillati</taxon>
        <taxon>Bacillota</taxon>
        <taxon>Bacilli</taxon>
        <taxon>Bacillales</taxon>
        <taxon>Staphylococcaceae</taxon>
        <taxon>Staphylococcus</taxon>
    </lineage>
</organism>
<dbReference type="CDD" id="cd00564">
    <property type="entry name" value="TMP_TenI"/>
    <property type="match status" value="1"/>
</dbReference>
<feature type="binding site" evidence="9">
    <location>
        <position position="114"/>
    </location>
    <ligand>
        <name>4-amino-2-methyl-5-(diphosphooxymethyl)pyrimidine</name>
        <dbReference type="ChEBI" id="CHEBI:57841"/>
    </ligand>
</feature>
<keyword evidence="4 9" id="KW-0460">Magnesium</keyword>
<comment type="cofactor">
    <cofactor evidence="9">
        <name>Mg(2+)</name>
        <dbReference type="ChEBI" id="CHEBI:18420"/>
    </cofactor>
    <text evidence="9">Binds 1 Mg(2+) ion per subunit.</text>
</comment>
<dbReference type="Proteomes" id="UP000005413">
    <property type="component" value="Unassembled WGS sequence"/>
</dbReference>
<dbReference type="InterPro" id="IPR036206">
    <property type="entry name" value="ThiamineP_synth_sf"/>
</dbReference>
<dbReference type="EMBL" id="AEUN01000494">
    <property type="protein sequence ID" value="EHJ07180.1"/>
    <property type="molecule type" value="Genomic_DNA"/>
</dbReference>
<feature type="binding site" evidence="9">
    <location>
        <begin position="140"/>
        <end position="142"/>
    </location>
    <ligand>
        <name>2-[(2R,5Z)-2-carboxy-4-methylthiazol-5(2H)-ylidene]ethyl phosphate</name>
        <dbReference type="ChEBI" id="CHEBI:62899"/>
    </ligand>
</feature>
<dbReference type="RefSeq" id="WP_002464826.1">
    <property type="nucleotide sequence ID" value="NZ_AEUN01000494.1"/>
</dbReference>
<feature type="binding site" evidence="9">
    <location>
        <begin position="192"/>
        <end position="193"/>
    </location>
    <ligand>
        <name>2-[(2R,5Z)-2-carboxy-4-methylthiazol-5(2H)-ylidene]ethyl phosphate</name>
        <dbReference type="ChEBI" id="CHEBI:62899"/>
    </ligand>
</feature>
<dbReference type="InterPro" id="IPR034291">
    <property type="entry name" value="TMP_synthase"/>
</dbReference>
<evidence type="ECO:0000256" key="9">
    <source>
        <dbReference type="HAMAP-Rule" id="MF_00097"/>
    </source>
</evidence>
<keyword evidence="2 9" id="KW-0808">Transferase</keyword>
<gene>
    <name evidence="9 13" type="primary">thiE</name>
    <name evidence="13" type="ORF">SS7213T_10684</name>
</gene>
<comment type="catalytic activity">
    <reaction evidence="8 9 10">
        <text>2-[(2R,5Z)-2-carboxy-4-methylthiazol-5(2H)-ylidene]ethyl phosphate + 4-amino-2-methyl-5-(diphosphooxymethyl)pyrimidine + 2 H(+) = thiamine phosphate + CO2 + diphosphate</text>
        <dbReference type="Rhea" id="RHEA:47844"/>
        <dbReference type="ChEBI" id="CHEBI:15378"/>
        <dbReference type="ChEBI" id="CHEBI:16526"/>
        <dbReference type="ChEBI" id="CHEBI:33019"/>
        <dbReference type="ChEBI" id="CHEBI:37575"/>
        <dbReference type="ChEBI" id="CHEBI:57841"/>
        <dbReference type="ChEBI" id="CHEBI:62899"/>
        <dbReference type="EC" id="2.5.1.3"/>
    </reaction>
</comment>
<dbReference type="GO" id="GO:0009229">
    <property type="term" value="P:thiamine diphosphate biosynthetic process"/>
    <property type="evidence" value="ECO:0007669"/>
    <property type="project" value="UniProtKB-UniRule"/>
</dbReference>
<dbReference type="FunFam" id="3.20.20.70:FF:000096">
    <property type="entry name" value="Thiamine-phosphate synthase"/>
    <property type="match status" value="1"/>
</dbReference>
<comment type="catalytic activity">
    <reaction evidence="7 9 10">
        <text>2-(2-carboxy-4-methylthiazol-5-yl)ethyl phosphate + 4-amino-2-methyl-5-(diphosphooxymethyl)pyrimidine + 2 H(+) = thiamine phosphate + CO2 + diphosphate</text>
        <dbReference type="Rhea" id="RHEA:47848"/>
        <dbReference type="ChEBI" id="CHEBI:15378"/>
        <dbReference type="ChEBI" id="CHEBI:16526"/>
        <dbReference type="ChEBI" id="CHEBI:33019"/>
        <dbReference type="ChEBI" id="CHEBI:37575"/>
        <dbReference type="ChEBI" id="CHEBI:57841"/>
        <dbReference type="ChEBI" id="CHEBI:62890"/>
        <dbReference type="EC" id="2.5.1.3"/>
    </reaction>
</comment>
<comment type="pathway">
    <text evidence="1 9 11">Cofactor biosynthesis; thiamine diphosphate biosynthesis; thiamine phosphate from 4-amino-2-methyl-5-diphosphomethylpyrimidine and 4-methyl-5-(2-phosphoethyl)-thiazole: step 1/1.</text>
</comment>
<dbReference type="AlphaFoldDB" id="G5JKX5"/>
<evidence type="ECO:0000259" key="12">
    <source>
        <dbReference type="Pfam" id="PF02581"/>
    </source>
</evidence>
<dbReference type="HAMAP" id="MF_00097">
    <property type="entry name" value="TMP_synthase"/>
    <property type="match status" value="1"/>
</dbReference>
<comment type="similarity">
    <text evidence="9 10">Belongs to the thiamine-phosphate synthase family.</text>
</comment>
<keyword evidence="5 9" id="KW-0784">Thiamine biosynthesis</keyword>
<evidence type="ECO:0000313" key="13">
    <source>
        <dbReference type="EMBL" id="EHJ07180.1"/>
    </source>
</evidence>
<dbReference type="Pfam" id="PF02581">
    <property type="entry name" value="TMP-TENI"/>
    <property type="match status" value="1"/>
</dbReference>
<evidence type="ECO:0000256" key="2">
    <source>
        <dbReference type="ARBA" id="ARBA00022679"/>
    </source>
</evidence>
<accession>G5JKX5</accession>
<dbReference type="PANTHER" id="PTHR20857">
    <property type="entry name" value="THIAMINE-PHOSPHATE PYROPHOSPHORYLASE"/>
    <property type="match status" value="1"/>
</dbReference>
<dbReference type="GO" id="GO:0009228">
    <property type="term" value="P:thiamine biosynthetic process"/>
    <property type="evidence" value="ECO:0007669"/>
    <property type="project" value="UniProtKB-KW"/>
</dbReference>
<feature type="binding site" evidence="9">
    <location>
        <position position="143"/>
    </location>
    <ligand>
        <name>4-amino-2-methyl-5-(diphosphooxymethyl)pyrimidine</name>
        <dbReference type="ChEBI" id="CHEBI:57841"/>
    </ligand>
</feature>
<feature type="binding site" evidence="9">
    <location>
        <begin position="41"/>
        <end position="45"/>
    </location>
    <ligand>
        <name>4-amino-2-methyl-5-(diphosphooxymethyl)pyrimidine</name>
        <dbReference type="ChEBI" id="CHEBI:57841"/>
    </ligand>
</feature>
<dbReference type="InterPro" id="IPR022998">
    <property type="entry name" value="ThiamineP_synth_TenI"/>
</dbReference>
<dbReference type="GO" id="GO:0005737">
    <property type="term" value="C:cytoplasm"/>
    <property type="evidence" value="ECO:0007669"/>
    <property type="project" value="TreeGrafter"/>
</dbReference>
<feature type="domain" description="Thiamine phosphate synthase/TenI" evidence="12">
    <location>
        <begin position="10"/>
        <end position="195"/>
    </location>
</feature>
<evidence type="ECO:0000256" key="10">
    <source>
        <dbReference type="RuleBase" id="RU003826"/>
    </source>
</evidence>
<evidence type="ECO:0000256" key="7">
    <source>
        <dbReference type="ARBA" id="ARBA00047851"/>
    </source>
</evidence>
<reference evidence="13 14" key="1">
    <citation type="journal article" date="2012" name="BMC Genomics">
        <title>Comparative genomic analysis of the genus Staphylococcus including Staphylococcus aureus and its newly described sister species Staphylococcus simiae.</title>
        <authorList>
            <person name="Suzuki H."/>
            <person name="Lefebure T."/>
            <person name="Pavinski Bitar P."/>
            <person name="Stanhope M.J."/>
        </authorList>
    </citation>
    <scope>NUCLEOTIDE SEQUENCE [LARGE SCALE GENOMIC DNA]</scope>
    <source>
        <strain evidence="13 14">CCM 7213</strain>
    </source>
</reference>
<evidence type="ECO:0000256" key="6">
    <source>
        <dbReference type="ARBA" id="ARBA00047334"/>
    </source>
</evidence>
<evidence type="ECO:0000256" key="1">
    <source>
        <dbReference type="ARBA" id="ARBA00005165"/>
    </source>
</evidence>
<feature type="binding site" evidence="9">
    <location>
        <position position="77"/>
    </location>
    <ligand>
        <name>Mg(2+)</name>
        <dbReference type="ChEBI" id="CHEBI:18420"/>
    </ligand>
</feature>
<dbReference type="InterPro" id="IPR013785">
    <property type="entry name" value="Aldolase_TIM"/>
</dbReference>
<evidence type="ECO:0000256" key="4">
    <source>
        <dbReference type="ARBA" id="ARBA00022842"/>
    </source>
</evidence>